<proteinExistence type="predicted"/>
<feature type="compositionally biased region" description="Low complexity" evidence="1">
    <location>
        <begin position="99"/>
        <end position="121"/>
    </location>
</feature>
<feature type="compositionally biased region" description="Polar residues" evidence="1">
    <location>
        <begin position="8"/>
        <end position="24"/>
    </location>
</feature>
<evidence type="ECO:0000313" key="3">
    <source>
        <dbReference type="EMBL" id="CDO72980.1"/>
    </source>
</evidence>
<gene>
    <name evidence="3" type="ORF">BN946_scf185007.g34</name>
</gene>
<feature type="compositionally biased region" description="Low complexity" evidence="1">
    <location>
        <begin position="329"/>
        <end position="350"/>
    </location>
</feature>
<dbReference type="PROSITE" id="PS50013">
    <property type="entry name" value="CHROMO_2"/>
    <property type="match status" value="1"/>
</dbReference>
<dbReference type="OrthoDB" id="3647690at2759"/>
<protein>
    <recommendedName>
        <fullName evidence="2">Chromo domain-containing protein</fullName>
    </recommendedName>
</protein>
<evidence type="ECO:0000313" key="4">
    <source>
        <dbReference type="Proteomes" id="UP000029665"/>
    </source>
</evidence>
<feature type="compositionally biased region" description="Basic and acidic residues" evidence="1">
    <location>
        <begin position="468"/>
        <end position="483"/>
    </location>
</feature>
<dbReference type="EMBL" id="CCBP010000119">
    <property type="protein sequence ID" value="CDO72980.1"/>
    <property type="molecule type" value="Genomic_DNA"/>
</dbReference>
<dbReference type="Gene3D" id="2.40.50.40">
    <property type="match status" value="1"/>
</dbReference>
<dbReference type="Proteomes" id="UP000029665">
    <property type="component" value="Unassembled WGS sequence"/>
</dbReference>
<feature type="compositionally biased region" description="Polar residues" evidence="1">
    <location>
        <begin position="313"/>
        <end position="322"/>
    </location>
</feature>
<feature type="compositionally biased region" description="Low complexity" evidence="1">
    <location>
        <begin position="517"/>
        <end position="530"/>
    </location>
</feature>
<dbReference type="HOGENOM" id="CLU_379980_0_0_1"/>
<feature type="region of interest" description="Disordered" evidence="1">
    <location>
        <begin position="280"/>
        <end position="387"/>
    </location>
</feature>
<feature type="region of interest" description="Disordered" evidence="1">
    <location>
        <begin position="235"/>
        <end position="268"/>
    </location>
</feature>
<evidence type="ECO:0000259" key="2">
    <source>
        <dbReference type="PROSITE" id="PS50013"/>
    </source>
</evidence>
<feature type="region of interest" description="Disordered" evidence="1">
    <location>
        <begin position="81"/>
        <end position="213"/>
    </location>
</feature>
<feature type="compositionally biased region" description="Low complexity" evidence="1">
    <location>
        <begin position="128"/>
        <end position="144"/>
    </location>
</feature>
<evidence type="ECO:0000256" key="1">
    <source>
        <dbReference type="SAM" id="MobiDB-lite"/>
    </source>
</evidence>
<sequence>MAKDETDSAPSETELSEYQTQFVPQENDEEDLWDVLEILEERGRKYKVRWAGIDPSTKKPWAPSWVPKHDCTDDLIHEWKKKKAAKKEEAEKRRKSKARSSIASSSKNKRSASTSTAATTRQTRRLTKQTAPSTSTRPTSRADSPPQPSSSRVTLQDSKPHKRSRIAHDSPTEDAAEDLPGLSRPRKKRKVEVEVVAGSSSSETEDEELLNPQPLKQLKATQSCFSPVQLPPTVRRLLAQEEEESTQEAEGIIPSSPPRTALLPKSLKTKGLQAKGSILFGIHRASPSDEKLALKGRPSANDTFSREGIVPETQASAPSGSQEPPAPNPSQISAPLLAPAAPSTPPRAQSNRQLSHSGRGSSIKTKMKPKRSKELRPIPVVTPSVFRPHLPSADVEEIEEWSSPERDKQVAARLDILTQESIELAQFTQDQVESFVDWDGGMPPEVDPFVTDEDEPALSLGPQLASPHADRRQAMQSVLDKRPSSAQRRLSEADISPEIPLMEELPPTSTTARAEVDSQSQQVVPDSQTQGLSAMLEEKEQQLNQLELQIEDLQVQLKAAKTETSEKAARFEAQLKSLQDGSDEKSEQISQLESQLVELQLQVTQVTSEQEQQRELHEAEVHELREALEERTEQISQLESALVELHTEISALAEENEKLTQAQQQSADKHTEKLAAAEQCAASGPPERILYVCQHVHGTEMCNSTFASPQSLIDHAWKTHYPGLEAYAE</sequence>
<dbReference type="InterPro" id="IPR000953">
    <property type="entry name" value="Chromo/chromo_shadow_dom"/>
</dbReference>
<feature type="compositionally biased region" description="Polar residues" evidence="1">
    <location>
        <begin position="351"/>
        <end position="364"/>
    </location>
</feature>
<dbReference type="CDD" id="cd00024">
    <property type="entry name" value="CD_CSD"/>
    <property type="match status" value="1"/>
</dbReference>
<dbReference type="AlphaFoldDB" id="A0A060SF22"/>
<name>A0A060SF22_PYCCI</name>
<feature type="domain" description="Chromo" evidence="2">
    <location>
        <begin position="33"/>
        <end position="91"/>
    </location>
</feature>
<comment type="caution">
    <text evidence="3">The sequence shown here is derived from an EMBL/GenBank/DDBJ whole genome shotgun (WGS) entry which is preliminary data.</text>
</comment>
<dbReference type="STRING" id="5643.A0A060SF22"/>
<accession>A0A060SF22</accession>
<feature type="region of interest" description="Disordered" evidence="1">
    <location>
        <begin position="437"/>
        <end position="536"/>
    </location>
</feature>
<reference evidence="3" key="1">
    <citation type="submission" date="2014-01" db="EMBL/GenBank/DDBJ databases">
        <title>The genome of the white-rot fungus Pycnoporus cinnabarinus: a basidiomycete model with a versatile arsenal for lignocellulosic biomass breakdown.</title>
        <authorList>
            <person name="Levasseur A."/>
            <person name="Lomascolo A."/>
            <person name="Ruiz-Duenas F.J."/>
            <person name="Uzan E."/>
            <person name="Piumi F."/>
            <person name="Kues U."/>
            <person name="Ram A.F.J."/>
            <person name="Murat C."/>
            <person name="Haon M."/>
            <person name="Benoit I."/>
            <person name="Arfi Y."/>
            <person name="Chevret D."/>
            <person name="Drula E."/>
            <person name="Kwon M.J."/>
            <person name="Gouret P."/>
            <person name="Lesage-Meessen L."/>
            <person name="Lombard V."/>
            <person name="Mariette J."/>
            <person name="Noirot C."/>
            <person name="Park J."/>
            <person name="Patyshakuliyeva A."/>
            <person name="Wieneger R.A.B."/>
            <person name="Wosten H.A.B."/>
            <person name="Martin F."/>
            <person name="Coutinho P.M."/>
            <person name="de Vries R."/>
            <person name="Martinez A.T."/>
            <person name="Klopp C."/>
            <person name="Pontarotti P."/>
            <person name="Henrissat B."/>
            <person name="Record E."/>
        </authorList>
    </citation>
    <scope>NUCLEOTIDE SEQUENCE [LARGE SCALE GENOMIC DNA]</scope>
    <source>
        <strain evidence="3">BRFM137</strain>
    </source>
</reference>
<organism evidence="3 4">
    <name type="scientific">Pycnoporus cinnabarinus</name>
    <name type="common">Cinnabar-red polypore</name>
    <name type="synonym">Trametes cinnabarina</name>
    <dbReference type="NCBI Taxonomy" id="5643"/>
    <lineage>
        <taxon>Eukaryota</taxon>
        <taxon>Fungi</taxon>
        <taxon>Dikarya</taxon>
        <taxon>Basidiomycota</taxon>
        <taxon>Agaricomycotina</taxon>
        <taxon>Agaricomycetes</taxon>
        <taxon>Polyporales</taxon>
        <taxon>Polyporaceae</taxon>
        <taxon>Trametes</taxon>
    </lineage>
</organism>
<keyword evidence="4" id="KW-1185">Reference proteome</keyword>
<feature type="region of interest" description="Disordered" evidence="1">
    <location>
        <begin position="1"/>
        <end position="26"/>
    </location>
</feature>